<gene>
    <name evidence="3" type="ORF">G3T37_12015</name>
</gene>
<feature type="region of interest" description="Disordered" evidence="1">
    <location>
        <begin position="1"/>
        <end position="61"/>
    </location>
</feature>
<sequence length="187" mass="19895">MSDNQTPRFDPRFNPAFQRGFDGDGEFEPEADAGGADARREPERRLAEPTAPAQSSRIVHPRAPATAYGRADVDPFAATPDPWGAVVEVEEQGPEPQSSRVGAGPQPWTRNPFLLALAVIAVVLVVAGIGLFVRSGAAFNSADITSQGDYVTMTSLLQAAPIVVLLGVATAIGLLFVLAMRWGQRSR</sequence>
<keyword evidence="4" id="KW-1185">Reference proteome</keyword>
<feature type="transmembrane region" description="Helical" evidence="2">
    <location>
        <begin position="159"/>
        <end position="179"/>
    </location>
</feature>
<evidence type="ECO:0000256" key="1">
    <source>
        <dbReference type="SAM" id="MobiDB-lite"/>
    </source>
</evidence>
<protein>
    <submittedName>
        <fullName evidence="3">Uncharacterized protein</fullName>
    </submittedName>
</protein>
<evidence type="ECO:0000313" key="4">
    <source>
        <dbReference type="Proteomes" id="UP000479756"/>
    </source>
</evidence>
<comment type="caution">
    <text evidence="3">The sequence shown here is derived from an EMBL/GenBank/DDBJ whole genome shotgun (WGS) entry which is preliminary data.</text>
</comment>
<keyword evidence="2" id="KW-1133">Transmembrane helix</keyword>
<dbReference type="EMBL" id="JAAGWZ010000004">
    <property type="protein sequence ID" value="NEM92079.1"/>
    <property type="molecule type" value="Genomic_DNA"/>
</dbReference>
<accession>A0A7C9TS09</accession>
<dbReference type="RefSeq" id="WP_163474147.1">
    <property type="nucleotide sequence ID" value="NZ_JAAGWZ010000004.1"/>
</dbReference>
<feature type="compositionally biased region" description="Basic and acidic residues" evidence="1">
    <location>
        <begin position="37"/>
        <end position="47"/>
    </location>
</feature>
<feature type="transmembrane region" description="Helical" evidence="2">
    <location>
        <begin position="113"/>
        <end position="133"/>
    </location>
</feature>
<dbReference type="AlphaFoldDB" id="A0A7C9TS09"/>
<keyword evidence="2" id="KW-0472">Membrane</keyword>
<evidence type="ECO:0000313" key="3">
    <source>
        <dbReference type="EMBL" id="NEM92079.1"/>
    </source>
</evidence>
<name>A0A7C9TS09_9MICO</name>
<proteinExistence type="predicted"/>
<dbReference type="Proteomes" id="UP000479756">
    <property type="component" value="Unassembled WGS sequence"/>
</dbReference>
<organism evidence="3 4">
    <name type="scientific">Galbitalea soli</name>
    <dbReference type="NCBI Taxonomy" id="1268042"/>
    <lineage>
        <taxon>Bacteria</taxon>
        <taxon>Bacillati</taxon>
        <taxon>Actinomycetota</taxon>
        <taxon>Actinomycetes</taxon>
        <taxon>Micrococcales</taxon>
        <taxon>Microbacteriaceae</taxon>
        <taxon>Galbitalea</taxon>
    </lineage>
</organism>
<evidence type="ECO:0000256" key="2">
    <source>
        <dbReference type="SAM" id="Phobius"/>
    </source>
</evidence>
<reference evidence="3 4" key="1">
    <citation type="journal article" date="2014" name="Int. J. Syst. Evol. Microbiol.">
        <title>Description of Galbitalea soli gen. nov., sp. nov., and Frondihabitans sucicola sp. nov.</title>
        <authorList>
            <person name="Kim S.J."/>
            <person name="Lim J.M."/>
            <person name="Ahn J.H."/>
            <person name="Weon H.Y."/>
            <person name="Hamada M."/>
            <person name="Suzuki K."/>
            <person name="Ahn T.Y."/>
            <person name="Kwon S.W."/>
        </authorList>
    </citation>
    <scope>NUCLEOTIDE SEQUENCE [LARGE SCALE GENOMIC DNA]</scope>
    <source>
        <strain evidence="3 4">NBRC 108727</strain>
    </source>
</reference>
<keyword evidence="2" id="KW-0812">Transmembrane</keyword>